<dbReference type="EMBL" id="VSSQ01017265">
    <property type="protein sequence ID" value="MPM59385.1"/>
    <property type="molecule type" value="Genomic_DNA"/>
</dbReference>
<keyword evidence="1" id="KW-0812">Transmembrane</keyword>
<organism evidence="2">
    <name type="scientific">bioreactor metagenome</name>
    <dbReference type="NCBI Taxonomy" id="1076179"/>
    <lineage>
        <taxon>unclassified sequences</taxon>
        <taxon>metagenomes</taxon>
        <taxon>ecological metagenomes</taxon>
    </lineage>
</organism>
<reference evidence="2" key="1">
    <citation type="submission" date="2019-08" db="EMBL/GenBank/DDBJ databases">
        <authorList>
            <person name="Kucharzyk K."/>
            <person name="Murdoch R.W."/>
            <person name="Higgins S."/>
            <person name="Loffler F."/>
        </authorList>
    </citation>
    <scope>NUCLEOTIDE SEQUENCE</scope>
</reference>
<evidence type="ECO:0000313" key="2">
    <source>
        <dbReference type="EMBL" id="MPM59385.1"/>
    </source>
</evidence>
<feature type="transmembrane region" description="Helical" evidence="1">
    <location>
        <begin position="9"/>
        <end position="27"/>
    </location>
</feature>
<proteinExistence type="predicted"/>
<dbReference type="AlphaFoldDB" id="A0A645B1Q2"/>
<keyword evidence="1" id="KW-0472">Membrane</keyword>
<sequence length="71" mass="7993">MKTQTEKEVTAVLILVVVIIALAAYFYTKRGQQPFDSEGTAAAQAVLRKRFASGEIDEETYFNMLHVLKNK</sequence>
<evidence type="ECO:0000256" key="1">
    <source>
        <dbReference type="SAM" id="Phobius"/>
    </source>
</evidence>
<comment type="caution">
    <text evidence="2">The sequence shown here is derived from an EMBL/GenBank/DDBJ whole genome shotgun (WGS) entry which is preliminary data.</text>
</comment>
<evidence type="ECO:0008006" key="3">
    <source>
        <dbReference type="Google" id="ProtNLM"/>
    </source>
</evidence>
<gene>
    <name evidence="2" type="ORF">SDC9_106227</name>
</gene>
<name>A0A645B1Q2_9ZZZZ</name>
<keyword evidence="1" id="KW-1133">Transmembrane helix</keyword>
<accession>A0A645B1Q2</accession>
<protein>
    <recommendedName>
        <fullName evidence="3">SHOCT domain-containing protein</fullName>
    </recommendedName>
</protein>